<evidence type="ECO:0000256" key="1">
    <source>
        <dbReference type="SAM" id="MobiDB-lite"/>
    </source>
</evidence>
<evidence type="ECO:0000313" key="2">
    <source>
        <dbReference type="EMBL" id="KAK7046284.1"/>
    </source>
</evidence>
<dbReference type="EMBL" id="JAWWNJ010000010">
    <property type="protein sequence ID" value="KAK7046284.1"/>
    <property type="molecule type" value="Genomic_DNA"/>
</dbReference>
<reference evidence="2 3" key="1">
    <citation type="journal article" date="2024" name="J Genomics">
        <title>Draft genome sequencing and assembly of Favolaschia claudopus CIRM-BRFM 2984 isolated from oak limbs.</title>
        <authorList>
            <person name="Navarro D."/>
            <person name="Drula E."/>
            <person name="Chaduli D."/>
            <person name="Cazenave R."/>
            <person name="Ahrendt S."/>
            <person name="Wang J."/>
            <person name="Lipzen A."/>
            <person name="Daum C."/>
            <person name="Barry K."/>
            <person name="Grigoriev I.V."/>
            <person name="Favel A."/>
            <person name="Rosso M.N."/>
            <person name="Martin F."/>
        </authorList>
    </citation>
    <scope>NUCLEOTIDE SEQUENCE [LARGE SCALE GENOMIC DNA]</scope>
    <source>
        <strain evidence="2 3">CIRM-BRFM 2984</strain>
    </source>
</reference>
<feature type="compositionally biased region" description="Polar residues" evidence="1">
    <location>
        <begin position="234"/>
        <end position="245"/>
    </location>
</feature>
<name>A0AAW0D3A0_9AGAR</name>
<keyword evidence="3" id="KW-1185">Reference proteome</keyword>
<dbReference type="AlphaFoldDB" id="A0AAW0D3A0"/>
<organism evidence="2 3">
    <name type="scientific">Favolaschia claudopus</name>
    <dbReference type="NCBI Taxonomy" id="2862362"/>
    <lineage>
        <taxon>Eukaryota</taxon>
        <taxon>Fungi</taxon>
        <taxon>Dikarya</taxon>
        <taxon>Basidiomycota</taxon>
        <taxon>Agaricomycotina</taxon>
        <taxon>Agaricomycetes</taxon>
        <taxon>Agaricomycetidae</taxon>
        <taxon>Agaricales</taxon>
        <taxon>Marasmiineae</taxon>
        <taxon>Mycenaceae</taxon>
        <taxon>Favolaschia</taxon>
    </lineage>
</organism>
<proteinExistence type="predicted"/>
<protein>
    <submittedName>
        <fullName evidence="2">Uncharacterized protein</fullName>
    </submittedName>
</protein>
<dbReference type="Proteomes" id="UP001362999">
    <property type="component" value="Unassembled WGS sequence"/>
</dbReference>
<feature type="compositionally biased region" description="Acidic residues" evidence="1">
    <location>
        <begin position="195"/>
        <end position="212"/>
    </location>
</feature>
<evidence type="ECO:0000313" key="3">
    <source>
        <dbReference type="Proteomes" id="UP001362999"/>
    </source>
</evidence>
<comment type="caution">
    <text evidence="2">The sequence shown here is derived from an EMBL/GenBank/DDBJ whole genome shotgun (WGS) entry which is preliminary data.</text>
</comment>
<feature type="region of interest" description="Disordered" evidence="1">
    <location>
        <begin position="185"/>
        <end position="245"/>
    </location>
</feature>
<accession>A0AAW0D3A0</accession>
<gene>
    <name evidence="2" type="ORF">R3P38DRAFT_2765143</name>
</gene>
<sequence length="403" mass="45344">MAFPIPHCVLATFKNTNHPGFEVKQFRALQYSASGNFCASVHVPTLCSAIYSAPCVDSFFAHLDVDIWKPTPTTFNEYPLHTTQVSVDQVFSDGEVTTTKFHCVYLRRHNLPEPFFNYDGEIIIMLAEADGCKLTNLTIWEDELAERAIDQLVPLLKKFQESPQQSCIQPIAFSVTRLLPIAPQTEDATMGGGASDDDDDDHDHDDDEDDDGPDHLPDTARELQLANDARRESTPSQVRESMSNCESESEFALEVSRVSLPVVGRLYSVDREPLSVFVNTVSRYRRSYPLVERHMTPLAHAHALHDTHVRVTHCDRSGSVVTTYFCCYFRCCSSLSRNWSLGVRGEALITRMRHDDIFEFENLESADCPLADHVANVLGPKLYEYQQHGTPVGSFNTIFPGTF</sequence>